<evidence type="ECO:0000313" key="12">
    <source>
        <dbReference type="EMBL" id="AWF74966.1"/>
    </source>
</evidence>
<dbReference type="GO" id="GO:0006281">
    <property type="term" value="P:DNA repair"/>
    <property type="evidence" value="ECO:0007669"/>
    <property type="project" value="TreeGrafter"/>
</dbReference>
<evidence type="ECO:0000256" key="6">
    <source>
        <dbReference type="ARBA" id="ARBA00023235"/>
    </source>
</evidence>
<dbReference type="InterPro" id="IPR006171">
    <property type="entry name" value="TOPRIM_dom"/>
</dbReference>
<dbReference type="Gene3D" id="3.40.50.140">
    <property type="match status" value="1"/>
</dbReference>
<evidence type="ECO:0000256" key="9">
    <source>
        <dbReference type="ARBA" id="ARBA00032235"/>
    </source>
</evidence>
<dbReference type="Pfam" id="PF01131">
    <property type="entry name" value="Topoisom_bac"/>
    <property type="match status" value="1"/>
</dbReference>
<dbReference type="InterPro" id="IPR013826">
    <property type="entry name" value="Topo_IA_cen_sub3"/>
</dbReference>
<evidence type="ECO:0000256" key="8">
    <source>
        <dbReference type="ARBA" id="ARBA00031985"/>
    </source>
</evidence>
<dbReference type="Gene3D" id="2.70.20.10">
    <property type="entry name" value="Topoisomerase I, domain 3"/>
    <property type="match status" value="1"/>
</dbReference>
<keyword evidence="12" id="KW-0614">Plasmid</keyword>
<name>A0A2S1J995_ECOLX</name>
<reference evidence="12" key="1">
    <citation type="submission" date="2018-01" db="EMBL/GenBank/DDBJ databases">
        <title>Prevalence of blaNDM and mcr-1 in Escherichia coli from food in China.</title>
        <authorList>
            <person name="Liu X."/>
            <person name="Li R."/>
            <person name="Chen S."/>
        </authorList>
    </citation>
    <scope>NUCLEOTIDE SEQUENCE</scope>
    <source>
        <strain evidence="12">1108</strain>
        <plasmid evidence="12">p1108-emrB</plasmid>
    </source>
</reference>
<dbReference type="GO" id="GO:0003917">
    <property type="term" value="F:DNA topoisomerase type I (single strand cut, ATP-independent) activity"/>
    <property type="evidence" value="ECO:0007669"/>
    <property type="project" value="UniProtKB-EC"/>
</dbReference>
<feature type="domain" description="Topo IA-type catalytic" evidence="11">
    <location>
        <begin position="166"/>
        <end position="630"/>
    </location>
</feature>
<dbReference type="InterPro" id="IPR034144">
    <property type="entry name" value="TOPRIM_TopoIII"/>
</dbReference>
<evidence type="ECO:0000256" key="5">
    <source>
        <dbReference type="ARBA" id="ARBA00023125"/>
    </source>
</evidence>
<dbReference type="InterPro" id="IPR003601">
    <property type="entry name" value="Topo_IA_2"/>
</dbReference>
<geneLocation type="plasmid" evidence="12">
    <name>p1108-emrB</name>
</geneLocation>
<dbReference type="EC" id="5.6.2.1" evidence="3"/>
<dbReference type="InterPro" id="IPR023405">
    <property type="entry name" value="Topo_IA_core_domain"/>
</dbReference>
<keyword evidence="6 12" id="KW-0413">Isomerase</keyword>
<dbReference type="SMART" id="SM00493">
    <property type="entry name" value="TOPRIM"/>
    <property type="match status" value="1"/>
</dbReference>
<dbReference type="GO" id="GO:0043597">
    <property type="term" value="C:cytoplasmic replication fork"/>
    <property type="evidence" value="ECO:0007669"/>
    <property type="project" value="TreeGrafter"/>
</dbReference>
<dbReference type="AlphaFoldDB" id="A0A2S1J995"/>
<evidence type="ECO:0000256" key="3">
    <source>
        <dbReference type="ARBA" id="ARBA00012891"/>
    </source>
</evidence>
<dbReference type="GO" id="GO:0006265">
    <property type="term" value="P:DNA topological change"/>
    <property type="evidence" value="ECO:0007669"/>
    <property type="project" value="InterPro"/>
</dbReference>
<keyword evidence="5" id="KW-0238">DNA-binding</keyword>
<comment type="catalytic activity">
    <reaction evidence="1">
        <text>ATP-independent breakage of single-stranded DNA, followed by passage and rejoining.</text>
        <dbReference type="EC" id="5.6.2.1"/>
    </reaction>
</comment>
<keyword evidence="4" id="KW-0799">Topoisomerase</keyword>
<dbReference type="Pfam" id="PF01751">
    <property type="entry name" value="Toprim"/>
    <property type="match status" value="1"/>
</dbReference>
<proteinExistence type="inferred from homology"/>
<dbReference type="InterPro" id="IPR013824">
    <property type="entry name" value="Topo_IA_cen_sub1"/>
</dbReference>
<dbReference type="PROSITE" id="PS52039">
    <property type="entry name" value="TOPO_IA_2"/>
    <property type="match status" value="1"/>
</dbReference>
<dbReference type="EMBL" id="MG825377">
    <property type="protein sequence ID" value="AWF74966.1"/>
    <property type="molecule type" value="Genomic_DNA"/>
</dbReference>
<evidence type="ECO:0000256" key="7">
    <source>
        <dbReference type="ARBA" id="ARBA00030003"/>
    </source>
</evidence>
<evidence type="ECO:0000256" key="2">
    <source>
        <dbReference type="ARBA" id="ARBA00009446"/>
    </source>
</evidence>
<dbReference type="InterPro" id="IPR003602">
    <property type="entry name" value="Topo_IA_DNA-bd_dom"/>
</dbReference>
<comment type="similarity">
    <text evidence="2">Belongs to the type IA topoisomerase family.</text>
</comment>
<sequence>MRLFIAEKPQVAMAIAEALSDINNTPVSRKDGYILCGKDAITWCLGHLLQLQEPENINPDWAIWKADDLPIWLWPPRYCPRTRREPGKPPAEDPAVLRQLNVISSLARQASRIVHAGDPDDEGQLLVEEVLAWIGNQLPVDRILINDITLATVKKALADIRDNRQFWPLYQRALARSVGDQMFGYNMTRACTVAARARYPEMRGVLPVGRVQTPTLGLVVNRWLAVKNHQEVWYFTVDAAFSGAEHAIEARMQVPEDAPCDEKKRISDEGWATRCAQSLTKQPAVVENVRTGTEVSNPPLPLTLLDLQRLMARQHGIDGQTTLAITQSLRDNWKAITYNRSDCPYLSDDQYAESPALLDALQRTGCWHNLPLDPSRKSAAFNTAKVGAHTAIIPTTSLPDLSRLNDQERLVWQTIAEYFLVQFMQPRQREVVTVTLTCRGQRFMVRARRLLEPGYTSLLKASRQEDTEQDEQGTLAGDNTAWLKRLVPGQQLQCVSATAVRHKTTPPPLFTEDTLLAAMARIADFVTDERVRALLRQKDEDKEKENGGIGTAATRAGHIQLLRRRGLITEMKGKLIPTENGIALIRSLPPTITRPDLTALWVERQNAIIDGRMTVEQFAEKLHEELKVLVVRAADINGIKPGGDQAVSLPCPGCRKPLRFWKDNVSCSARCGFRLSRTLLGKELTQHQLTTLLTTGRSPLIRGFKGKNDKTFDAYLVFRDIRKGDIGFVFPERKKKR</sequence>
<evidence type="ECO:0000256" key="1">
    <source>
        <dbReference type="ARBA" id="ARBA00000213"/>
    </source>
</evidence>
<dbReference type="Pfam" id="PF13342">
    <property type="entry name" value="Toprim_Crpt"/>
    <property type="match status" value="1"/>
</dbReference>
<dbReference type="PRINTS" id="PR00417">
    <property type="entry name" value="PRTPISMRASEI"/>
</dbReference>
<dbReference type="RefSeq" id="WP_054175622.1">
    <property type="nucleotide sequence ID" value="NZ_CP036181.1"/>
</dbReference>
<dbReference type="InterPro" id="IPR025589">
    <property type="entry name" value="Toprim_C_rpt"/>
</dbReference>
<organism evidence="12">
    <name type="scientific">Escherichia coli</name>
    <dbReference type="NCBI Taxonomy" id="562"/>
    <lineage>
        <taxon>Bacteria</taxon>
        <taxon>Pseudomonadati</taxon>
        <taxon>Pseudomonadota</taxon>
        <taxon>Gammaproteobacteria</taxon>
        <taxon>Enterobacterales</taxon>
        <taxon>Enterobacteriaceae</taxon>
        <taxon>Escherichia</taxon>
    </lineage>
</organism>
<dbReference type="GO" id="GO:0003677">
    <property type="term" value="F:DNA binding"/>
    <property type="evidence" value="ECO:0007669"/>
    <property type="project" value="UniProtKB-KW"/>
</dbReference>
<dbReference type="PANTHER" id="PTHR11390:SF21">
    <property type="entry name" value="DNA TOPOISOMERASE 3-ALPHA"/>
    <property type="match status" value="1"/>
</dbReference>
<dbReference type="InterPro" id="IPR000380">
    <property type="entry name" value="Topo_IA"/>
</dbReference>
<dbReference type="GO" id="GO:0006310">
    <property type="term" value="P:DNA recombination"/>
    <property type="evidence" value="ECO:0007669"/>
    <property type="project" value="TreeGrafter"/>
</dbReference>
<dbReference type="CDD" id="cd03362">
    <property type="entry name" value="TOPRIM_TopoIA_TopoIII"/>
    <property type="match status" value="1"/>
</dbReference>
<dbReference type="SMART" id="SM00436">
    <property type="entry name" value="TOP1Bc"/>
    <property type="match status" value="1"/>
</dbReference>
<evidence type="ECO:0000256" key="10">
    <source>
        <dbReference type="ARBA" id="ARBA00032877"/>
    </source>
</evidence>
<evidence type="ECO:0000259" key="11">
    <source>
        <dbReference type="PROSITE" id="PS52039"/>
    </source>
</evidence>
<dbReference type="Gene3D" id="1.10.460.10">
    <property type="entry name" value="Topoisomerase I, domain 2"/>
    <property type="match status" value="1"/>
</dbReference>
<dbReference type="Gene3D" id="1.10.290.10">
    <property type="entry name" value="Topoisomerase I, domain 4"/>
    <property type="match status" value="1"/>
</dbReference>
<dbReference type="SUPFAM" id="SSF56712">
    <property type="entry name" value="Prokaryotic type I DNA topoisomerase"/>
    <property type="match status" value="1"/>
</dbReference>
<accession>A0A2S1J995</accession>
<dbReference type="SMART" id="SM00437">
    <property type="entry name" value="TOP1Ac"/>
    <property type="match status" value="1"/>
</dbReference>
<dbReference type="PANTHER" id="PTHR11390">
    <property type="entry name" value="PROKARYOTIC DNA TOPOISOMERASE"/>
    <property type="match status" value="1"/>
</dbReference>
<dbReference type="InterPro" id="IPR013497">
    <property type="entry name" value="Topo_IA_cen"/>
</dbReference>
<gene>
    <name evidence="12" type="primary">topB</name>
    <name evidence="12" type="ORF">LHLDPJGA_00064</name>
</gene>
<protein>
    <recommendedName>
        <fullName evidence="3">DNA topoisomerase</fullName>
        <ecNumber evidence="3">5.6.2.1</ecNumber>
    </recommendedName>
    <alternativeName>
        <fullName evidence="10">Omega-protein</fullName>
    </alternativeName>
    <alternativeName>
        <fullName evidence="9">Relaxing enzyme</fullName>
    </alternativeName>
    <alternativeName>
        <fullName evidence="7">Swivelase</fullName>
    </alternativeName>
    <alternativeName>
        <fullName evidence="8">Untwisting enzyme</fullName>
    </alternativeName>
</protein>
<dbReference type="InterPro" id="IPR013825">
    <property type="entry name" value="Topo_IA_cen_sub2"/>
</dbReference>
<evidence type="ECO:0000256" key="4">
    <source>
        <dbReference type="ARBA" id="ARBA00023029"/>
    </source>
</evidence>